<dbReference type="PROSITE" id="PS51257">
    <property type="entry name" value="PROKAR_LIPOPROTEIN"/>
    <property type="match status" value="1"/>
</dbReference>
<keyword evidence="4" id="KW-1185">Reference proteome</keyword>
<feature type="chain" id="PRO_5020920770" description="SH3 domain-containing protein" evidence="2">
    <location>
        <begin position="19"/>
        <end position="206"/>
    </location>
</feature>
<dbReference type="Proteomes" id="UP000292445">
    <property type="component" value="Unassembled WGS sequence"/>
</dbReference>
<gene>
    <name evidence="3" type="ORF">EV675_3234</name>
</gene>
<evidence type="ECO:0000256" key="2">
    <source>
        <dbReference type="SAM" id="SignalP"/>
    </source>
</evidence>
<accession>A0A4Q7NC79</accession>
<sequence length="206" mass="21424">MKRLVVGLALLVAVGGCAKTVLVKPGANQSDFDSDRAACEYDAVKYSGVYDSTMRTAVGQGVAEAMRRNEVLLACMKSKGWQPSATTSPWGAASESGRGQPVSLDGVAPCGPSADVRSEAPVDRSIFAGERVARYISEGGTAYKAVMPGAQVRAGADPGQAKGIGTIPAGETLAAFGQRDGWVLITPGYLLQQQWVSSTEICRANP</sequence>
<keyword evidence="2" id="KW-0732">Signal</keyword>
<dbReference type="AlphaFoldDB" id="A0A4Q7NC79"/>
<evidence type="ECO:0000313" key="3">
    <source>
        <dbReference type="EMBL" id="RZS80622.1"/>
    </source>
</evidence>
<name>A0A4Q7NC79_9BURK</name>
<evidence type="ECO:0008006" key="5">
    <source>
        <dbReference type="Google" id="ProtNLM"/>
    </source>
</evidence>
<protein>
    <recommendedName>
        <fullName evidence="5">SH3 domain-containing protein</fullName>
    </recommendedName>
</protein>
<evidence type="ECO:0000313" key="4">
    <source>
        <dbReference type="Proteomes" id="UP000292445"/>
    </source>
</evidence>
<organism evidence="3 4">
    <name type="scientific">Pigmentiphaga kullae</name>
    <dbReference type="NCBI Taxonomy" id="151784"/>
    <lineage>
        <taxon>Bacteria</taxon>
        <taxon>Pseudomonadati</taxon>
        <taxon>Pseudomonadota</taxon>
        <taxon>Betaproteobacteria</taxon>
        <taxon>Burkholderiales</taxon>
        <taxon>Alcaligenaceae</taxon>
        <taxon>Pigmentiphaga</taxon>
    </lineage>
</organism>
<proteinExistence type="predicted"/>
<dbReference type="EMBL" id="SGXC01000002">
    <property type="protein sequence ID" value="RZS80622.1"/>
    <property type="molecule type" value="Genomic_DNA"/>
</dbReference>
<reference evidence="3 4" key="1">
    <citation type="submission" date="2019-02" db="EMBL/GenBank/DDBJ databases">
        <title>Genomic Encyclopedia of Type Strains, Phase IV (KMG-IV): sequencing the most valuable type-strain genomes for metagenomic binning, comparative biology and taxonomic classification.</title>
        <authorList>
            <person name="Goeker M."/>
        </authorList>
    </citation>
    <scope>NUCLEOTIDE SEQUENCE [LARGE SCALE GENOMIC DNA]</scope>
    <source>
        <strain evidence="3 4">K24</strain>
    </source>
</reference>
<comment type="caution">
    <text evidence="3">The sequence shown here is derived from an EMBL/GenBank/DDBJ whole genome shotgun (WGS) entry which is preliminary data.</text>
</comment>
<evidence type="ECO:0000256" key="1">
    <source>
        <dbReference type="SAM" id="MobiDB-lite"/>
    </source>
</evidence>
<feature type="signal peptide" evidence="2">
    <location>
        <begin position="1"/>
        <end position="18"/>
    </location>
</feature>
<feature type="region of interest" description="Disordered" evidence="1">
    <location>
        <begin position="85"/>
        <end position="115"/>
    </location>
</feature>